<comment type="caution">
    <text evidence="1">The sequence shown here is derived from an EMBL/GenBank/DDBJ whole genome shotgun (WGS) entry which is preliminary data.</text>
</comment>
<proteinExistence type="predicted"/>
<dbReference type="AlphaFoldDB" id="A0A418WCW7"/>
<organism evidence="1 2">
    <name type="scientific">Oleomonas cavernae</name>
    <dbReference type="NCBI Taxonomy" id="2320859"/>
    <lineage>
        <taxon>Bacteria</taxon>
        <taxon>Pseudomonadati</taxon>
        <taxon>Pseudomonadota</taxon>
        <taxon>Alphaproteobacteria</taxon>
        <taxon>Acetobacterales</taxon>
        <taxon>Acetobacteraceae</taxon>
        <taxon>Oleomonas</taxon>
    </lineage>
</organism>
<sequence length="179" mass="20015">MRLIALGLFFFVCSVGQYPAVASSVEDYTEIMAQIASGNLSSATIFHLDAGIETRSVLHPDGLIQIGCRVELRENTFEWARLIEVLQAETPIEGGNGYPGVRWGIIFHGANNIRQEIFFGRYFGPPDDDMTVFGYVNGRKVYFRSMLPKKMLALIRDLEMVESSPSGLGCFASRRPDRQ</sequence>
<evidence type="ECO:0000313" key="2">
    <source>
        <dbReference type="Proteomes" id="UP000284605"/>
    </source>
</evidence>
<accession>A0A418WCW7</accession>
<name>A0A418WCW7_9PROT</name>
<protein>
    <submittedName>
        <fullName evidence="1">Uncharacterized protein</fullName>
    </submittedName>
</protein>
<dbReference type="Proteomes" id="UP000284605">
    <property type="component" value="Unassembled WGS sequence"/>
</dbReference>
<reference evidence="1 2" key="1">
    <citation type="submission" date="2018-09" db="EMBL/GenBank/DDBJ databases">
        <authorList>
            <person name="Zhu H."/>
        </authorList>
    </citation>
    <scope>NUCLEOTIDE SEQUENCE [LARGE SCALE GENOMIC DNA]</scope>
    <source>
        <strain evidence="1 2">K1W22B-8</strain>
    </source>
</reference>
<evidence type="ECO:0000313" key="1">
    <source>
        <dbReference type="EMBL" id="RJF87877.1"/>
    </source>
</evidence>
<gene>
    <name evidence="1" type="ORF">D3874_13280</name>
</gene>
<keyword evidence="2" id="KW-1185">Reference proteome</keyword>
<dbReference type="EMBL" id="QYUK01000011">
    <property type="protein sequence ID" value="RJF87877.1"/>
    <property type="molecule type" value="Genomic_DNA"/>
</dbReference>